<evidence type="ECO:0008006" key="4">
    <source>
        <dbReference type="Google" id="ProtNLM"/>
    </source>
</evidence>
<dbReference type="EMBL" id="JAKJPO010000004">
    <property type="protein sequence ID" value="MCF7221973.1"/>
    <property type="molecule type" value="Genomic_DNA"/>
</dbReference>
<protein>
    <recommendedName>
        <fullName evidence="4">Tetratricopeptide repeat protein</fullName>
    </recommendedName>
</protein>
<sequence>MEKNRNAFPGSGQSGGRRVEPTFDPDRLAAAMRVVDRCPPEDQRPHGPLPAWTWWAASAGVGLVIVALMAFRQPLADRLWPETRAQQLRTEAEQALSEGRLSAADGSGARELYEAALALEPDRLEARAGLARVARQALAQARTAMDAGRYPDAYRALALARELGVPRADADETAERLRERQAAHADVDQWLVSAASALKAGHLSGDERAALPLYRRVLALQPNRTEALEGREDALSALLQHAWSAMRDGDLAAAGRRIEQAREFDAGHAELPDATAELARLVELRHERARAALRRDRLDDARRLWREVLAVDGEDAAARQGLLSVARAQAAQAIREARDFRFETAQAALAEARDTAIDAPAAAPAIAEAERQLRQARQSRQRLQAVGASMTAAEREQRVSRLLRAALAAEQRGDLLQPPGESAFDAVRAARALAPDDARVAEATARLLPASQQCYRDALRDNRLVRAGRCLQAGEVLGVDSDILREQRLRLAQRWIAVGDERLGAGELAVAQAALEAARALDPAAAGLDALARRVETAAVGD</sequence>
<dbReference type="Gene3D" id="1.25.40.10">
    <property type="entry name" value="Tetratricopeptide repeat domain"/>
    <property type="match status" value="1"/>
</dbReference>
<evidence type="ECO:0000313" key="3">
    <source>
        <dbReference type="Proteomes" id="UP001430796"/>
    </source>
</evidence>
<keyword evidence="3" id="KW-1185">Reference proteome</keyword>
<feature type="region of interest" description="Disordered" evidence="1">
    <location>
        <begin position="1"/>
        <end position="22"/>
    </location>
</feature>
<organism evidence="2 3">
    <name type="scientific">Marilutibacter chinensis</name>
    <dbReference type="NCBI Taxonomy" id="2912247"/>
    <lineage>
        <taxon>Bacteria</taxon>
        <taxon>Pseudomonadati</taxon>
        <taxon>Pseudomonadota</taxon>
        <taxon>Gammaproteobacteria</taxon>
        <taxon>Lysobacterales</taxon>
        <taxon>Lysobacteraceae</taxon>
        <taxon>Marilutibacter</taxon>
    </lineage>
</organism>
<evidence type="ECO:0000313" key="2">
    <source>
        <dbReference type="EMBL" id="MCF7221973.1"/>
    </source>
</evidence>
<reference evidence="3" key="2">
    <citation type="submission" date="2022-01" db="EMBL/GenBank/DDBJ databases">
        <title>Lysobacter chinensis sp. nov., a bacterium isolated from cow dung compost.</title>
        <authorList>
            <person name="Zhou L.Y."/>
        </authorList>
    </citation>
    <scope>NUCLEOTIDE SEQUENCE [LARGE SCALE GENOMIC DNA]</scope>
    <source>
        <strain evidence="3">TLK-CK17</strain>
    </source>
</reference>
<comment type="caution">
    <text evidence="2">The sequence shown here is derived from an EMBL/GenBank/DDBJ whole genome shotgun (WGS) entry which is preliminary data.</text>
</comment>
<dbReference type="RefSeq" id="WP_237054397.1">
    <property type="nucleotide sequence ID" value="NZ_JAKJPO010000004.1"/>
</dbReference>
<reference evidence="2 3" key="3">
    <citation type="submission" date="2022-01" db="EMBL/GenBank/DDBJ databases">
        <authorList>
            <person name="Zhou L.Y."/>
        </authorList>
    </citation>
    <scope>NUCLEOTIDE SEQUENCE [LARGE SCALE GENOMIC DNA]</scope>
    <source>
        <strain evidence="2 3">TLK-CK17</strain>
    </source>
</reference>
<evidence type="ECO:0000256" key="1">
    <source>
        <dbReference type="SAM" id="MobiDB-lite"/>
    </source>
</evidence>
<proteinExistence type="predicted"/>
<dbReference type="SUPFAM" id="SSF48452">
    <property type="entry name" value="TPR-like"/>
    <property type="match status" value="1"/>
</dbReference>
<accession>A0ABS9HUI3</accession>
<dbReference type="InterPro" id="IPR011990">
    <property type="entry name" value="TPR-like_helical_dom_sf"/>
</dbReference>
<reference evidence="2 3" key="1">
    <citation type="submission" date="2022-01" db="EMBL/GenBank/DDBJ databases">
        <title>Lysobacter chinensis sp. nov., a bacterium isolated from cow dung compost.</title>
        <authorList>
            <person name="Liu Y."/>
        </authorList>
    </citation>
    <scope>NUCLEOTIDE SEQUENCE [LARGE SCALE GENOMIC DNA]</scope>
    <source>
        <strain evidence="2 3">TLK-CK17</strain>
    </source>
</reference>
<name>A0ABS9HUI3_9GAMM</name>
<gene>
    <name evidence="2" type="ORF">L3V18_09275</name>
</gene>
<dbReference type="Proteomes" id="UP001430796">
    <property type="component" value="Unassembled WGS sequence"/>
</dbReference>